<dbReference type="GO" id="GO:0003824">
    <property type="term" value="F:catalytic activity"/>
    <property type="evidence" value="ECO:0007669"/>
    <property type="project" value="InterPro"/>
</dbReference>
<gene>
    <name evidence="5" type="ORF">HYR64_04285</name>
</gene>
<comment type="similarity">
    <text evidence="1">Belongs to the NAD(P)-dependent epimerase/dehydratase family. SDR39U1 subfamily.</text>
</comment>
<dbReference type="EMBL" id="JACOSL010000027">
    <property type="protein sequence ID" value="MBI1756309.1"/>
    <property type="molecule type" value="Genomic_DNA"/>
</dbReference>
<dbReference type="InterPro" id="IPR036551">
    <property type="entry name" value="Flavin_trans-like"/>
</dbReference>
<dbReference type="Pfam" id="PF01370">
    <property type="entry name" value="Epimerase"/>
    <property type="match status" value="1"/>
</dbReference>
<feature type="domain" description="DUF1731" evidence="4">
    <location>
        <begin position="407"/>
        <end position="456"/>
    </location>
</feature>
<dbReference type="SUPFAM" id="SSF51735">
    <property type="entry name" value="NAD(P)-binding Rossmann-fold domains"/>
    <property type="match status" value="1"/>
</dbReference>
<evidence type="ECO:0000256" key="1">
    <source>
        <dbReference type="ARBA" id="ARBA00009353"/>
    </source>
</evidence>
<dbReference type="PANTHER" id="PTHR11092">
    <property type="entry name" value="SUGAR NUCLEOTIDE EPIMERASE RELATED"/>
    <property type="match status" value="1"/>
</dbReference>
<evidence type="ECO:0000259" key="3">
    <source>
        <dbReference type="Pfam" id="PF02441"/>
    </source>
</evidence>
<dbReference type="InterPro" id="IPR010099">
    <property type="entry name" value="SDR39U1"/>
</dbReference>
<dbReference type="InterPro" id="IPR013549">
    <property type="entry name" value="DUF1731"/>
</dbReference>
<dbReference type="Pfam" id="PF08338">
    <property type="entry name" value="DUF1731"/>
    <property type="match status" value="1"/>
</dbReference>
<name>A0A931LUB0_FIMGI</name>
<dbReference type="AlphaFoldDB" id="A0A931LUB0"/>
<dbReference type="InterPro" id="IPR003382">
    <property type="entry name" value="Flavoprotein"/>
</dbReference>
<dbReference type="Gene3D" id="3.40.50.720">
    <property type="entry name" value="NAD(P)-binding Rossmann-like Domain"/>
    <property type="match status" value="1"/>
</dbReference>
<dbReference type="Proteomes" id="UP000727962">
    <property type="component" value="Unassembled WGS sequence"/>
</dbReference>
<reference evidence="5" key="1">
    <citation type="submission" date="2020-07" db="EMBL/GenBank/DDBJ databases">
        <title>Huge and variable diversity of episymbiotic CPR bacteria and DPANN archaea in groundwater ecosystems.</title>
        <authorList>
            <person name="He C.Y."/>
            <person name="Keren R."/>
            <person name="Whittaker M."/>
            <person name="Farag I.F."/>
            <person name="Doudna J."/>
            <person name="Cate J.H.D."/>
            <person name="Banfield J.F."/>
        </authorList>
    </citation>
    <scope>NUCLEOTIDE SEQUENCE</scope>
    <source>
        <strain evidence="5">NC_groundwater_17_Pr7_B-0.1um_64_12</strain>
    </source>
</reference>
<dbReference type="Gene3D" id="3.40.50.1950">
    <property type="entry name" value="Flavin prenyltransferase-like"/>
    <property type="match status" value="1"/>
</dbReference>
<evidence type="ECO:0000313" key="5">
    <source>
        <dbReference type="EMBL" id="MBI1756309.1"/>
    </source>
</evidence>
<feature type="domain" description="Flavoprotein" evidence="3">
    <location>
        <begin position="5"/>
        <end position="136"/>
    </location>
</feature>
<sequence length="466" mass="49969">MATGRLVVGVSGASGAIYAQRFLRQAARLYQEVFLTLSEQAIQVAATELCVTLDRSAFSTKKWLGEEFKNIRLLNERDYFTPPASGSFTHDGMVIVPCSMGTAGRIANGISDDLLTRSADVCLKERRPLILVPREIAGRLGGGAHPPSPRSGSELVQAVDANGLKRKIVVAGGDGFLGGALVSHLRQAGYDVVALVRRQPTAGQMQWDGKTLGPWTEALSEAKAVVNLTGSSIAVRWSRSNVERISASRLEPTRAIAQAIAAGPAPSGVWINASGIGYGDTGDREVDERTPLGQGFLAELCAAWEREMLHKPGCRTVALRMGPVLSNEGGLLPQLATLSKWGLAGRAGDGRQYVPWVHLDDLLNLILWIIDTPVEGPLHATAPNPVSNAEFMAEIRRRLRRPWSPPVPAFAVRLIGKLHGPDAELTLSSNRVIPRAALDHGFAFRFPTLGSALDDLLGPKARSGTL</sequence>
<evidence type="ECO:0000313" key="6">
    <source>
        <dbReference type="Proteomes" id="UP000727962"/>
    </source>
</evidence>
<dbReference type="InterPro" id="IPR036291">
    <property type="entry name" value="NAD(P)-bd_dom_sf"/>
</dbReference>
<organism evidence="5 6">
    <name type="scientific">Fimbriimonas ginsengisoli</name>
    <dbReference type="NCBI Taxonomy" id="1005039"/>
    <lineage>
        <taxon>Bacteria</taxon>
        <taxon>Bacillati</taxon>
        <taxon>Armatimonadota</taxon>
        <taxon>Fimbriimonadia</taxon>
        <taxon>Fimbriimonadales</taxon>
        <taxon>Fimbriimonadaceae</taxon>
        <taxon>Fimbriimonas</taxon>
    </lineage>
</organism>
<dbReference type="NCBIfam" id="TIGR01777">
    <property type="entry name" value="yfcH"/>
    <property type="match status" value="1"/>
</dbReference>
<dbReference type="PANTHER" id="PTHR11092:SF0">
    <property type="entry name" value="EPIMERASE FAMILY PROTEIN SDR39U1"/>
    <property type="match status" value="1"/>
</dbReference>
<feature type="domain" description="NAD-dependent epimerase/dehydratase" evidence="2">
    <location>
        <begin position="168"/>
        <end position="376"/>
    </location>
</feature>
<evidence type="ECO:0000259" key="2">
    <source>
        <dbReference type="Pfam" id="PF01370"/>
    </source>
</evidence>
<accession>A0A931LUB0</accession>
<comment type="caution">
    <text evidence="5">The sequence shown here is derived from an EMBL/GenBank/DDBJ whole genome shotgun (WGS) entry which is preliminary data.</text>
</comment>
<proteinExistence type="inferred from homology"/>
<dbReference type="Pfam" id="PF02441">
    <property type="entry name" value="Flavoprotein"/>
    <property type="match status" value="1"/>
</dbReference>
<dbReference type="InterPro" id="IPR001509">
    <property type="entry name" value="Epimerase_deHydtase"/>
</dbReference>
<protein>
    <submittedName>
        <fullName evidence="5">TIGR01777 family protein</fullName>
    </submittedName>
</protein>
<evidence type="ECO:0000259" key="4">
    <source>
        <dbReference type="Pfam" id="PF08338"/>
    </source>
</evidence>
<dbReference type="SUPFAM" id="SSF52507">
    <property type="entry name" value="Homo-oligomeric flavin-containing Cys decarboxylases, HFCD"/>
    <property type="match status" value="1"/>
</dbReference>